<keyword evidence="5" id="KW-1185">Reference proteome</keyword>
<dbReference type="InterPro" id="IPR003245">
    <property type="entry name" value="Phytocyanin_dom"/>
</dbReference>
<dbReference type="InterPro" id="IPR040229">
    <property type="entry name" value="At3g27390-like"/>
</dbReference>
<dbReference type="PROSITE" id="PS51485">
    <property type="entry name" value="PHYTOCYANIN"/>
    <property type="match status" value="1"/>
</dbReference>
<dbReference type="PANTHER" id="PTHR31133:SF3">
    <property type="entry name" value="TRANSMEMBRANE PROTEIN"/>
    <property type="match status" value="1"/>
</dbReference>
<dbReference type="EMBL" id="CAMGYJ010000008">
    <property type="protein sequence ID" value="CAI0456674.1"/>
    <property type="molecule type" value="Genomic_DNA"/>
</dbReference>
<keyword evidence="2" id="KW-0472">Membrane</keyword>
<feature type="domain" description="Phytocyanin" evidence="3">
    <location>
        <begin position="570"/>
        <end position="634"/>
    </location>
</feature>
<evidence type="ECO:0000256" key="1">
    <source>
        <dbReference type="SAM" id="MobiDB-lite"/>
    </source>
</evidence>
<dbReference type="Proteomes" id="UP001154282">
    <property type="component" value="Unassembled WGS sequence"/>
</dbReference>
<dbReference type="PANTHER" id="PTHR31133">
    <property type="entry name" value="MEMBRANE PROTEIN"/>
    <property type="match status" value="1"/>
</dbReference>
<proteinExistence type="predicted"/>
<dbReference type="InterPro" id="IPR008972">
    <property type="entry name" value="Cupredoxin"/>
</dbReference>
<dbReference type="Gene3D" id="2.60.40.420">
    <property type="entry name" value="Cupredoxins - blue copper proteins"/>
    <property type="match status" value="1"/>
</dbReference>
<reference evidence="4" key="1">
    <citation type="submission" date="2022-08" db="EMBL/GenBank/DDBJ databases">
        <authorList>
            <person name="Gutierrez-Valencia J."/>
        </authorList>
    </citation>
    <scope>NUCLEOTIDE SEQUENCE</scope>
</reference>
<evidence type="ECO:0000313" key="4">
    <source>
        <dbReference type="EMBL" id="CAI0456674.1"/>
    </source>
</evidence>
<protein>
    <recommendedName>
        <fullName evidence="3">Phytocyanin domain-containing protein</fullName>
    </recommendedName>
</protein>
<feature type="transmembrane region" description="Helical" evidence="2">
    <location>
        <begin position="185"/>
        <end position="206"/>
    </location>
</feature>
<gene>
    <name evidence="4" type="ORF">LITE_LOCUS32851</name>
</gene>
<dbReference type="GO" id="GO:0009055">
    <property type="term" value="F:electron transfer activity"/>
    <property type="evidence" value="ECO:0007669"/>
    <property type="project" value="InterPro"/>
</dbReference>
<feature type="region of interest" description="Disordered" evidence="1">
    <location>
        <begin position="636"/>
        <end position="665"/>
    </location>
</feature>
<feature type="transmembrane region" description="Helical" evidence="2">
    <location>
        <begin position="78"/>
        <end position="106"/>
    </location>
</feature>
<keyword evidence="2" id="KW-0812">Transmembrane</keyword>
<evidence type="ECO:0000259" key="3">
    <source>
        <dbReference type="PROSITE" id="PS51485"/>
    </source>
</evidence>
<feature type="transmembrane region" description="Helical" evidence="2">
    <location>
        <begin position="227"/>
        <end position="246"/>
    </location>
</feature>
<comment type="caution">
    <text evidence="4">The sequence shown here is derived from an EMBL/GenBank/DDBJ whole genome shotgun (WGS) entry which is preliminary data.</text>
</comment>
<keyword evidence="2" id="KW-1133">Transmembrane helix</keyword>
<evidence type="ECO:0000256" key="2">
    <source>
        <dbReference type="SAM" id="Phobius"/>
    </source>
</evidence>
<dbReference type="SUPFAM" id="SSF49503">
    <property type="entry name" value="Cupredoxins"/>
    <property type="match status" value="1"/>
</dbReference>
<dbReference type="Pfam" id="PF02298">
    <property type="entry name" value="Cu_bind_like"/>
    <property type="match status" value="1"/>
</dbReference>
<feature type="transmembrane region" description="Helical" evidence="2">
    <location>
        <begin position="7"/>
        <end position="26"/>
    </location>
</feature>
<organism evidence="4 5">
    <name type="scientific">Linum tenue</name>
    <dbReference type="NCBI Taxonomy" id="586396"/>
    <lineage>
        <taxon>Eukaryota</taxon>
        <taxon>Viridiplantae</taxon>
        <taxon>Streptophyta</taxon>
        <taxon>Embryophyta</taxon>
        <taxon>Tracheophyta</taxon>
        <taxon>Spermatophyta</taxon>
        <taxon>Magnoliopsida</taxon>
        <taxon>eudicotyledons</taxon>
        <taxon>Gunneridae</taxon>
        <taxon>Pentapetalae</taxon>
        <taxon>rosids</taxon>
        <taxon>fabids</taxon>
        <taxon>Malpighiales</taxon>
        <taxon>Linaceae</taxon>
        <taxon>Linum</taxon>
    </lineage>
</organism>
<feature type="transmembrane region" description="Helical" evidence="2">
    <location>
        <begin position="252"/>
        <end position="273"/>
    </location>
</feature>
<accession>A0AAV0NDI0</accession>
<sequence length="693" mass="76164">MERPKGFFSTLCSFIIFLPIFIGLLILGIIKGVILCPVILIFMLIGNFGIILSLWPFHFYWTYYSILRSRQLGPFVKLLLCICLPAVLILWPVLGFAGSIVGGALYGLLSPIFATFDAIGEGKSDKFYHCFVDGTIDTVSGCFTIIRDFGDVCYHSYSSLMDDLQKKGPEDGKYYEIRLLQLPGALIAGVLGVLLDFPMVSFIALCKSPYMLFKGWHRLFHDLVGREGPFLETICVPFAGLAILLWPLAVAGAVLGSMVSSIFLGAYAAVIVYQQESFCYGLRYVAASLAIYDEYSNDILDLPEGSCFPRPQYRKKSEGTSRSASLTRPASSFKKSFSRTISFTGPLVDVKPFELLESWFQDCQVHGEKFLSEGLITQEDVEDAKSGKGSRVISTGLPTYCLLQALLRSAKANCAGILLSDNVTEITSTNRPRDAFFDWFLNPFLVIKDQLKAQNLSESEEDYLCKLVLLNGDPVKLKTSYIGPPPETERKRAELDALARRLQGIVKSISRFPTARRNFQNLVNNLSEHLARKSGNGNGRRKFARSKSAFARIFSQRSVVNGKPSFSHRFRYKKDSVMEVSMEDYKNCNSSHPSYFSNTGDTVYELDHSGPYYFISGVSGHCGKGQRMIIKVLTTDQDAGKGNGNGNGTAPPSSGGEADGHHKSGSAVTLPLGGVSSSIVAFGLAGLAAASMF</sequence>
<name>A0AAV0NDI0_9ROSI</name>
<evidence type="ECO:0000313" key="5">
    <source>
        <dbReference type="Proteomes" id="UP001154282"/>
    </source>
</evidence>
<dbReference type="AlphaFoldDB" id="A0AAV0NDI0"/>
<feature type="transmembrane region" description="Helical" evidence="2">
    <location>
        <begin position="32"/>
        <end position="57"/>
    </location>
</feature>